<dbReference type="Pfam" id="PF17389">
    <property type="entry name" value="Bac_rhamnosid6H"/>
    <property type="match status" value="1"/>
</dbReference>
<dbReference type="PANTHER" id="PTHR33307:SF6">
    <property type="entry name" value="ALPHA-RHAMNOSIDASE (EUROFUNG)-RELATED"/>
    <property type="match status" value="1"/>
</dbReference>
<evidence type="ECO:0000256" key="2">
    <source>
        <dbReference type="ARBA" id="ARBA00012652"/>
    </source>
</evidence>
<dbReference type="InterPro" id="IPR035396">
    <property type="entry name" value="Bac_rhamnosid6H"/>
</dbReference>
<dbReference type="InterPro" id="IPR035398">
    <property type="entry name" value="Bac_rhamnosid_C"/>
</dbReference>
<dbReference type="SUPFAM" id="SSF48208">
    <property type="entry name" value="Six-hairpin glycosidases"/>
    <property type="match status" value="1"/>
</dbReference>
<comment type="catalytic activity">
    <reaction evidence="1">
        <text>Hydrolysis of terminal non-reducing alpha-L-rhamnose residues in alpha-L-rhamnosides.</text>
        <dbReference type="EC" id="3.2.1.40"/>
    </reaction>
</comment>
<dbReference type="Pfam" id="PF17390">
    <property type="entry name" value="Bac_rhamnosid_C"/>
    <property type="match status" value="1"/>
</dbReference>
<dbReference type="Pfam" id="PF05592">
    <property type="entry name" value="Bac_rhamnosid"/>
    <property type="match status" value="1"/>
</dbReference>
<dbReference type="InterPro" id="IPR008902">
    <property type="entry name" value="Rhamnosid_concanavalin"/>
</dbReference>
<proteinExistence type="predicted"/>
<gene>
    <name evidence="9" type="ORF">SH580_00895</name>
</gene>
<evidence type="ECO:0000256" key="4">
    <source>
        <dbReference type="SAM" id="MobiDB-lite"/>
    </source>
</evidence>
<dbReference type="GO" id="GO:0016787">
    <property type="term" value="F:hydrolase activity"/>
    <property type="evidence" value="ECO:0007669"/>
    <property type="project" value="UniProtKB-KW"/>
</dbReference>
<dbReference type="RefSeq" id="WP_319833120.1">
    <property type="nucleotide sequence ID" value="NZ_CP138858.1"/>
</dbReference>
<dbReference type="Gene3D" id="2.60.120.260">
    <property type="entry name" value="Galactose-binding domain-like"/>
    <property type="match status" value="1"/>
</dbReference>
<keyword evidence="3 9" id="KW-0378">Hydrolase</keyword>
<dbReference type="InterPro" id="IPR012341">
    <property type="entry name" value="6hp_glycosidase-like_sf"/>
</dbReference>
<evidence type="ECO:0000259" key="6">
    <source>
        <dbReference type="Pfam" id="PF05592"/>
    </source>
</evidence>
<reference evidence="9 10" key="1">
    <citation type="submission" date="2023-11" db="EMBL/GenBank/DDBJ databases">
        <title>Coraliomargarita sp. nov., isolated from marine algae.</title>
        <authorList>
            <person name="Lee J.K."/>
            <person name="Baek J.H."/>
            <person name="Kim J.M."/>
            <person name="Choi D.G."/>
            <person name="Jeon C.O."/>
        </authorList>
    </citation>
    <scope>NUCLEOTIDE SEQUENCE [LARGE SCALE GENOMIC DNA]</scope>
    <source>
        <strain evidence="9 10">J2-16</strain>
    </source>
</reference>
<dbReference type="InterPro" id="IPR016007">
    <property type="entry name" value="Alpha_rhamnosid"/>
</dbReference>
<dbReference type="Gene3D" id="2.60.420.10">
    <property type="entry name" value="Maltose phosphorylase, domain 3"/>
    <property type="match status" value="1"/>
</dbReference>
<dbReference type="Proteomes" id="UP001324993">
    <property type="component" value="Chromosome"/>
</dbReference>
<keyword evidence="10" id="KW-1185">Reference proteome</keyword>
<dbReference type="PANTHER" id="PTHR33307">
    <property type="entry name" value="ALPHA-RHAMNOSIDASE (EUROFUNG)"/>
    <property type="match status" value="1"/>
</dbReference>
<evidence type="ECO:0000256" key="1">
    <source>
        <dbReference type="ARBA" id="ARBA00001445"/>
    </source>
</evidence>
<feature type="domain" description="Alpha-L-rhamnosidase C-terminal" evidence="8">
    <location>
        <begin position="486"/>
        <end position="553"/>
    </location>
</feature>
<protein>
    <recommendedName>
        <fullName evidence="2">alpha-L-rhamnosidase</fullName>
        <ecNumber evidence="2">3.2.1.40</ecNumber>
    </recommendedName>
</protein>
<evidence type="ECO:0000313" key="9">
    <source>
        <dbReference type="EMBL" id="WPJ96257.1"/>
    </source>
</evidence>
<evidence type="ECO:0000313" key="10">
    <source>
        <dbReference type="Proteomes" id="UP001324993"/>
    </source>
</evidence>
<evidence type="ECO:0000259" key="8">
    <source>
        <dbReference type="Pfam" id="PF17390"/>
    </source>
</evidence>
<name>A0ABZ0RJL2_9BACT</name>
<accession>A0ABZ0RJL2</accession>
<dbReference type="Gene3D" id="1.50.10.10">
    <property type="match status" value="1"/>
</dbReference>
<dbReference type="EMBL" id="CP138858">
    <property type="protein sequence ID" value="WPJ96257.1"/>
    <property type="molecule type" value="Genomic_DNA"/>
</dbReference>
<dbReference type="InterPro" id="IPR008928">
    <property type="entry name" value="6-hairpin_glycosidase_sf"/>
</dbReference>
<feature type="region of interest" description="Disordered" evidence="4">
    <location>
        <begin position="101"/>
        <end position="120"/>
    </location>
</feature>
<feature type="chain" id="PRO_5045859772" description="alpha-L-rhamnosidase" evidence="5">
    <location>
        <begin position="22"/>
        <end position="589"/>
    </location>
</feature>
<dbReference type="EC" id="3.2.1.40" evidence="2"/>
<feature type="signal peptide" evidence="5">
    <location>
        <begin position="1"/>
        <end position="21"/>
    </location>
</feature>
<organism evidence="9 10">
    <name type="scientific">Coraliomargarita algicola</name>
    <dbReference type="NCBI Taxonomy" id="3092156"/>
    <lineage>
        <taxon>Bacteria</taxon>
        <taxon>Pseudomonadati</taxon>
        <taxon>Verrucomicrobiota</taxon>
        <taxon>Opitutia</taxon>
        <taxon>Puniceicoccales</taxon>
        <taxon>Coraliomargaritaceae</taxon>
        <taxon>Coraliomargarita</taxon>
    </lineage>
</organism>
<evidence type="ECO:0000256" key="3">
    <source>
        <dbReference type="ARBA" id="ARBA00022801"/>
    </source>
</evidence>
<feature type="domain" description="Alpha-L-rhamnosidase concanavalin-like" evidence="6">
    <location>
        <begin position="36"/>
        <end position="80"/>
    </location>
</feature>
<evidence type="ECO:0000256" key="5">
    <source>
        <dbReference type="SAM" id="SignalP"/>
    </source>
</evidence>
<feature type="domain" description="Alpha-L-rhamnosidase six-hairpin glycosidase" evidence="7">
    <location>
        <begin position="165"/>
        <end position="484"/>
    </location>
</feature>
<evidence type="ECO:0000259" key="7">
    <source>
        <dbReference type="Pfam" id="PF17389"/>
    </source>
</evidence>
<keyword evidence="5" id="KW-0732">Signal</keyword>
<sequence length="589" mass="65862">MRLQLLRFLLISLLCGSMLDAAPTQVVDESPVELRELEEGVTLVDFGRVAFGNLRLEARANATVTVHFGEAIKDGRVDRHPPGTVRYRAVTVALDGGSASVVAPPRDRRNTQTNHPKNPPAILTPAEWGVVLPFRWVEIDGWPGELLPQQIVRQAAFASTWDDAAAAFESSNPLLNQVWELCRYSIKATTFAGVYVDGDRERIPYEADAYLNQLSHYYTDNDIQMARDTIDHLLEHGTWPSEWAPHMVFMVYADWMHTGDTPWMAGRYEALKSKTLSDRRGEDALIASNRAQMTRTDIVDWPKGERDGYVFTARNTVVNAFHLQAIKRMAELAHALNKTAEAQAFEADFARGRAAFQQVFFDADKGLYRDGIQTDHTSLHANLFPLAFELVPDEARESLSAWLADRGMRCSVYAAQYLMEGLFENGAGEAALALILADNDRSWRHMLESGTTITWEAWDQKYKPNQDWNHAWGAAPANLLPRYILGAEPLTPGWTTTRIRPQLAGLTAAKGKVPTPLGPILIDWTYSDSFTLSLTIPEGMQAQVELPRLGKASRVFRDGVRIRAVPSEGPYQFHVQGPALSTFKIETTK</sequence>